<protein>
    <submittedName>
        <fullName evidence="1">Uncharacterized protein</fullName>
    </submittedName>
</protein>
<gene>
    <name evidence="1" type="ORF">F5148DRAFT_1350715</name>
</gene>
<reference evidence="1" key="1">
    <citation type="submission" date="2021-03" db="EMBL/GenBank/DDBJ databases">
        <title>Evolutionary priming and transition to the ectomycorrhizal habit in an iconic lineage of mushroom-forming fungi: is preadaptation a requirement?</title>
        <authorList>
            <consortium name="DOE Joint Genome Institute"/>
            <person name="Looney B.P."/>
            <person name="Miyauchi S."/>
            <person name="Morin E."/>
            <person name="Drula E."/>
            <person name="Courty P.E."/>
            <person name="Chicoki N."/>
            <person name="Fauchery L."/>
            <person name="Kohler A."/>
            <person name="Kuo A."/>
            <person name="LaButti K."/>
            <person name="Pangilinan J."/>
            <person name="Lipzen A."/>
            <person name="Riley R."/>
            <person name="Andreopoulos W."/>
            <person name="He G."/>
            <person name="Johnson J."/>
            <person name="Barry K.W."/>
            <person name="Grigoriev I.V."/>
            <person name="Nagy L."/>
            <person name="Hibbett D."/>
            <person name="Henrissat B."/>
            <person name="Matheny P.B."/>
            <person name="Labbe J."/>
            <person name="Martin A.F."/>
        </authorList>
    </citation>
    <scope>NUCLEOTIDE SEQUENCE</scope>
    <source>
        <strain evidence="1">BPL698</strain>
    </source>
</reference>
<sequence>MWVWCGKAGGVVCLQHVKCVITPVVLPSVGHIGAVAAAIDTEAMVVARARVVVREGGGVERHGHGGVTCMLLMLSSCGHGNEVFATAGGGSTCGCNGRGGKVWCGACVGGMSCGNAVVVGSNYSVGQHCGICFSEVAAIMARDGSVRAAWSGSRVVAGTRPGMVVDEAEGMVAMTVCAGDMVDVTKEAEAEAAEDETGTEMGDEEAAVGIDVMVGVDDVETGEESVGVNDAEKVASQTEMVVWDGAVIGGTCMVTMEMAGSETTEAAMGDIGEVAAAGDTTEGMGVASHHGYVEFLMLDPWVGMN</sequence>
<name>A0ACC0TSB2_9AGAM</name>
<dbReference type="EMBL" id="JAGFNK010000762">
    <property type="protein sequence ID" value="KAI9441032.1"/>
    <property type="molecule type" value="Genomic_DNA"/>
</dbReference>
<comment type="caution">
    <text evidence="1">The sequence shown here is derived from an EMBL/GenBank/DDBJ whole genome shotgun (WGS) entry which is preliminary data.</text>
</comment>
<evidence type="ECO:0000313" key="1">
    <source>
        <dbReference type="EMBL" id="KAI9441032.1"/>
    </source>
</evidence>
<organism evidence="1 2">
    <name type="scientific">Russula earlei</name>
    <dbReference type="NCBI Taxonomy" id="71964"/>
    <lineage>
        <taxon>Eukaryota</taxon>
        <taxon>Fungi</taxon>
        <taxon>Dikarya</taxon>
        <taxon>Basidiomycota</taxon>
        <taxon>Agaricomycotina</taxon>
        <taxon>Agaricomycetes</taxon>
        <taxon>Russulales</taxon>
        <taxon>Russulaceae</taxon>
        <taxon>Russula</taxon>
    </lineage>
</organism>
<evidence type="ECO:0000313" key="2">
    <source>
        <dbReference type="Proteomes" id="UP001207468"/>
    </source>
</evidence>
<keyword evidence="2" id="KW-1185">Reference proteome</keyword>
<accession>A0ACC0TSB2</accession>
<proteinExistence type="predicted"/>
<dbReference type="Proteomes" id="UP001207468">
    <property type="component" value="Unassembled WGS sequence"/>
</dbReference>